<dbReference type="RefSeq" id="WP_092956395.1">
    <property type="nucleotide sequence ID" value="NZ_FOSQ01000001.1"/>
</dbReference>
<dbReference type="InterPro" id="IPR036291">
    <property type="entry name" value="NAD(P)-bd_dom_sf"/>
</dbReference>
<dbReference type="Pfam" id="PF13561">
    <property type="entry name" value="adh_short_C2"/>
    <property type="match status" value="1"/>
</dbReference>
<dbReference type="Gene3D" id="3.40.50.720">
    <property type="entry name" value="NAD(P)-binding Rossmann-like Domain"/>
    <property type="match status" value="1"/>
</dbReference>
<dbReference type="SMART" id="SM00822">
    <property type="entry name" value="PKS_KR"/>
    <property type="match status" value="1"/>
</dbReference>
<dbReference type="FunFam" id="3.40.50.720:FF:000084">
    <property type="entry name" value="Short-chain dehydrogenase reductase"/>
    <property type="match status" value="1"/>
</dbReference>
<dbReference type="Proteomes" id="UP000199473">
    <property type="component" value="Unassembled WGS sequence"/>
</dbReference>
<name>A0A1I3Y9C2_9PROT</name>
<proteinExistence type="inferred from homology"/>
<dbReference type="PRINTS" id="PR00081">
    <property type="entry name" value="GDHRDH"/>
</dbReference>
<reference evidence="3 4" key="1">
    <citation type="submission" date="2016-10" db="EMBL/GenBank/DDBJ databases">
        <authorList>
            <person name="de Groot N.N."/>
        </authorList>
    </citation>
    <scope>NUCLEOTIDE SEQUENCE [LARGE SCALE GENOMIC DNA]</scope>
    <source>
        <strain evidence="3 4">DSM 19981</strain>
    </source>
</reference>
<dbReference type="PROSITE" id="PS00061">
    <property type="entry name" value="ADH_SHORT"/>
    <property type="match status" value="1"/>
</dbReference>
<dbReference type="GO" id="GO:0032787">
    <property type="term" value="P:monocarboxylic acid metabolic process"/>
    <property type="evidence" value="ECO:0007669"/>
    <property type="project" value="UniProtKB-ARBA"/>
</dbReference>
<dbReference type="PANTHER" id="PTHR42879:SF2">
    <property type="entry name" value="3-OXOACYL-[ACYL-CARRIER-PROTEIN] REDUCTASE FABG"/>
    <property type="match status" value="1"/>
</dbReference>
<dbReference type="SUPFAM" id="SSF51735">
    <property type="entry name" value="NAD(P)-binding Rossmann-fold domains"/>
    <property type="match status" value="1"/>
</dbReference>
<dbReference type="InterPro" id="IPR050259">
    <property type="entry name" value="SDR"/>
</dbReference>
<evidence type="ECO:0000259" key="2">
    <source>
        <dbReference type="SMART" id="SM00822"/>
    </source>
</evidence>
<evidence type="ECO:0000313" key="4">
    <source>
        <dbReference type="Proteomes" id="UP000199473"/>
    </source>
</evidence>
<dbReference type="PANTHER" id="PTHR42879">
    <property type="entry name" value="3-OXOACYL-(ACYL-CARRIER-PROTEIN) REDUCTASE"/>
    <property type="match status" value="1"/>
</dbReference>
<dbReference type="PRINTS" id="PR00080">
    <property type="entry name" value="SDRFAMILY"/>
</dbReference>
<accession>A0A1I3Y9C2</accession>
<feature type="domain" description="Ketoreductase" evidence="2">
    <location>
        <begin position="18"/>
        <end position="197"/>
    </location>
</feature>
<dbReference type="InterPro" id="IPR020904">
    <property type="entry name" value="Sc_DH/Rdtase_CS"/>
</dbReference>
<dbReference type="InterPro" id="IPR002347">
    <property type="entry name" value="SDR_fam"/>
</dbReference>
<dbReference type="STRING" id="1123062.SAMN02745775_1011045"/>
<dbReference type="InterPro" id="IPR057326">
    <property type="entry name" value="KR_dom"/>
</dbReference>
<dbReference type="AlphaFoldDB" id="A0A1I3Y9C2"/>
<dbReference type="OrthoDB" id="9804774at2"/>
<comment type="similarity">
    <text evidence="1">Belongs to the short-chain dehydrogenases/reductases (SDR) family.</text>
</comment>
<keyword evidence="4" id="KW-1185">Reference proteome</keyword>
<evidence type="ECO:0000313" key="3">
    <source>
        <dbReference type="EMBL" id="SFK27851.1"/>
    </source>
</evidence>
<organism evidence="3 4">
    <name type="scientific">Falsiroseomonas stagni DSM 19981</name>
    <dbReference type="NCBI Taxonomy" id="1123062"/>
    <lineage>
        <taxon>Bacteria</taxon>
        <taxon>Pseudomonadati</taxon>
        <taxon>Pseudomonadota</taxon>
        <taxon>Alphaproteobacteria</taxon>
        <taxon>Acetobacterales</taxon>
        <taxon>Roseomonadaceae</taxon>
        <taxon>Falsiroseomonas</taxon>
    </lineage>
</organism>
<gene>
    <name evidence="3" type="ORF">SAMN02745775_1011045</name>
</gene>
<evidence type="ECO:0000256" key="1">
    <source>
        <dbReference type="ARBA" id="ARBA00006484"/>
    </source>
</evidence>
<protein>
    <submittedName>
        <fullName evidence="3">Gluconate 5-dehydrogenase</fullName>
    </submittedName>
</protein>
<dbReference type="EMBL" id="FOSQ01000001">
    <property type="protein sequence ID" value="SFK27851.1"/>
    <property type="molecule type" value="Genomic_DNA"/>
</dbReference>
<sequence length="259" mass="27180">MTDTARAAHARQFDLTGRVALITGASRGLGAAMARGLAQAGASVILAGRDAATLEAQAAALHADGLDARISAFDVTDGPAVEAAVKAMGPIDILVHNAGNQHRAPVEETTEEGWYSVMDTHLTALWRLSRLVVPGMKERRRGKVIATGSLASDLGRATITPYASAKGGIKMFIRALAVELGPYNIQANAIGPGWFDTELNRPLLDNPEWLAMVKRRCPAGRYANAEEIAGTTVFLASPASDFVSGQLIFVDGGVTASMS</sequence>